<dbReference type="PIRSF" id="PIRSF037112">
    <property type="entry name" value="Antirestriction_ArdC"/>
    <property type="match status" value="1"/>
</dbReference>
<dbReference type="KEGG" id="lbi:LEPBI_pa0026"/>
<evidence type="ECO:0000259" key="1">
    <source>
        <dbReference type="Pfam" id="PF08401"/>
    </source>
</evidence>
<dbReference type="BioCyc" id="LBIF456481:LEPBI_RS18560-MONOMER"/>
<dbReference type="Proteomes" id="UP000001847">
    <property type="component" value="Plasmid p74"/>
</dbReference>
<keyword evidence="3" id="KW-0614">Plasmid</keyword>
<dbReference type="Pfam" id="PF08401">
    <property type="entry name" value="ArdcN"/>
    <property type="match status" value="1"/>
</dbReference>
<name>B0SUF6_LEPBP</name>
<dbReference type="InterPro" id="IPR017113">
    <property type="entry name" value="Antirestriction_ArdC"/>
</dbReference>
<dbReference type="RefSeq" id="WP_012476777.1">
    <property type="nucleotide sequence ID" value="NC_010844.1"/>
</dbReference>
<gene>
    <name evidence="3" type="ordered locus">LEPBI_pa0026</name>
</gene>
<geneLocation type="plasmid" evidence="3 4">
    <name>p74</name>
</geneLocation>
<keyword evidence="4" id="KW-1185">Reference proteome</keyword>
<reference evidence="3 4" key="1">
    <citation type="journal article" date="2008" name="PLoS ONE">
        <title>Genome sequence of the saprophyte Leptospira biflexa provides insights into the evolution of Leptospira and the pathogenesis of leptospirosis.</title>
        <authorList>
            <person name="Picardeau M."/>
            <person name="Bulach D.M."/>
            <person name="Bouchier C."/>
            <person name="Zuerner R.L."/>
            <person name="Zidane N."/>
            <person name="Wilson P.J."/>
            <person name="Creno S."/>
            <person name="Kuczek E.S."/>
            <person name="Bommezzadri S."/>
            <person name="Davis J.C."/>
            <person name="McGrath A."/>
            <person name="Johnson M.J."/>
            <person name="Boursaux-Eude C."/>
            <person name="Seemann T."/>
            <person name="Rouy Z."/>
            <person name="Coppel R.L."/>
            <person name="Rood J.I."/>
            <person name="Lajus A."/>
            <person name="Davies J.K."/>
            <person name="Medigue C."/>
            <person name="Adler B."/>
        </authorList>
    </citation>
    <scope>NUCLEOTIDE SEQUENCE [LARGE SCALE GENOMIC DNA]</scope>
    <source>
        <strain evidence="4">Patoc 1 / ATCC 23582 / Paris</strain>
        <plasmid evidence="4">Plasmid p74</plasmid>
    </source>
</reference>
<dbReference type="OrthoDB" id="9792687at2"/>
<organism evidence="3 4">
    <name type="scientific">Leptospira biflexa serovar Patoc (strain Patoc 1 / ATCC 23582 / Paris)</name>
    <dbReference type="NCBI Taxonomy" id="456481"/>
    <lineage>
        <taxon>Bacteria</taxon>
        <taxon>Pseudomonadati</taxon>
        <taxon>Spirochaetota</taxon>
        <taxon>Spirochaetia</taxon>
        <taxon>Leptospirales</taxon>
        <taxon>Leptospiraceae</taxon>
        <taxon>Leptospira</taxon>
    </lineage>
</organism>
<dbReference type="EMBL" id="CP000788">
    <property type="protein sequence ID" value="ABZ99840.1"/>
    <property type="molecule type" value="Genomic_DNA"/>
</dbReference>
<feature type="domain" description="N-terminal" evidence="1">
    <location>
        <begin position="7"/>
        <end position="130"/>
    </location>
</feature>
<sequence>MKEKDAKKIIKKITYDVMEALKSGSLGQWVKPWQSFGFPWNAKTYKTYGLLNSLWLTDSLEKFGYLYPVWAIEKQWKGLGYTIKGGESPRTEVLYPCRVRIPIFSKKKSVISDSEEEQEETEIEYKSYSVHKAYPVLNISQVNVPKSDYDLFVRMTIPNAPGNVEQFVQSIKHNWIESVGDQASYLIPLDTIRMPKKKYFRSEIDYWSTYLHELGHWTGAFHRLNRDFSRGNRSYAFEELVAELCSAIFAGEFGFSGELQHREYIGSWVSILENNPRAIIKAGYLAMEAVEYLKKEAKRGARAA</sequence>
<feature type="domain" description="Polyvalent protein metallopeptidase" evidence="2">
    <location>
        <begin position="164"/>
        <end position="283"/>
    </location>
</feature>
<evidence type="ECO:0000313" key="3">
    <source>
        <dbReference type="EMBL" id="ABZ99840.1"/>
    </source>
</evidence>
<dbReference type="InterPro" id="IPR041459">
    <property type="entry name" value="MPTase-PolyVal"/>
</dbReference>
<proteinExistence type="predicted"/>
<accession>B0SUF6</accession>
<dbReference type="AlphaFoldDB" id="B0SUF6"/>
<protein>
    <submittedName>
        <fullName evidence="3">Putative antirestriction protein</fullName>
    </submittedName>
</protein>
<evidence type="ECO:0000313" key="4">
    <source>
        <dbReference type="Proteomes" id="UP000001847"/>
    </source>
</evidence>
<dbReference type="HOGENOM" id="CLU_041111_0_2_12"/>
<evidence type="ECO:0000259" key="2">
    <source>
        <dbReference type="Pfam" id="PF18818"/>
    </source>
</evidence>
<dbReference type="InterPro" id="IPR013610">
    <property type="entry name" value="ArdC_N"/>
</dbReference>
<dbReference type="GO" id="GO:0003697">
    <property type="term" value="F:single-stranded DNA binding"/>
    <property type="evidence" value="ECO:0007669"/>
    <property type="project" value="InterPro"/>
</dbReference>
<dbReference type="Pfam" id="PF18818">
    <property type="entry name" value="MPTase-PolyVal"/>
    <property type="match status" value="1"/>
</dbReference>